<dbReference type="Proteomes" id="UP001595735">
    <property type="component" value="Unassembled WGS sequence"/>
</dbReference>
<sequence>METSNRVGTYKPGKPSIDISITISLRCSISSGLPLGQRNLVEFKLSGKTSWSNSKSEVTLIPSSGITLSTTNFEAKEGWIIKTYITCNTNVTNPSIKVKINGKDSNTIQLKFTNRDNDIFSEEEVNKLMQENATLIQKDKVCFRVADKGISKLLDTPTTVIKNYGGENSYTRARTLKSQGFIKDEVIIGQYSFDTGGITKPSNFAKGKESVISNSVNQTMKSRNGYHVYYFSILKGYHVLLLVIDASNFCVKKFKIYDQLKDRGDYKSYEDLDQFLLDMTKNNWDGSASHNKDKTANTEIAIWKVKRN</sequence>
<evidence type="ECO:0000313" key="2">
    <source>
        <dbReference type="Proteomes" id="UP001595735"/>
    </source>
</evidence>
<accession>A0ABV7XZJ3</accession>
<name>A0ABV7XZJ3_9FLAO</name>
<organism evidence="1 2">
    <name type="scientific">Chryseobacterium tructae</name>
    <dbReference type="NCBI Taxonomy" id="1037380"/>
    <lineage>
        <taxon>Bacteria</taxon>
        <taxon>Pseudomonadati</taxon>
        <taxon>Bacteroidota</taxon>
        <taxon>Flavobacteriia</taxon>
        <taxon>Flavobacteriales</taxon>
        <taxon>Weeksellaceae</taxon>
        <taxon>Chryseobacterium group</taxon>
        <taxon>Chryseobacterium</taxon>
    </lineage>
</organism>
<dbReference type="RefSeq" id="WP_290298368.1">
    <property type="nucleotide sequence ID" value="NZ_JAUFQR010000001.1"/>
</dbReference>
<dbReference type="EMBL" id="JBHRYO010000002">
    <property type="protein sequence ID" value="MFC3757283.1"/>
    <property type="molecule type" value="Genomic_DNA"/>
</dbReference>
<proteinExistence type="predicted"/>
<reference evidence="2" key="1">
    <citation type="journal article" date="2019" name="Int. J. Syst. Evol. Microbiol.">
        <title>The Global Catalogue of Microorganisms (GCM) 10K type strain sequencing project: providing services to taxonomists for standard genome sequencing and annotation.</title>
        <authorList>
            <consortium name="The Broad Institute Genomics Platform"/>
            <consortium name="The Broad Institute Genome Sequencing Center for Infectious Disease"/>
            <person name="Wu L."/>
            <person name="Ma J."/>
        </authorList>
    </citation>
    <scope>NUCLEOTIDE SEQUENCE [LARGE SCALE GENOMIC DNA]</scope>
    <source>
        <strain evidence="2">CECT 7798</strain>
    </source>
</reference>
<protein>
    <submittedName>
        <fullName evidence="1">Uncharacterized protein</fullName>
    </submittedName>
</protein>
<evidence type="ECO:0000313" key="1">
    <source>
        <dbReference type="EMBL" id="MFC3757283.1"/>
    </source>
</evidence>
<comment type="caution">
    <text evidence="1">The sequence shown here is derived from an EMBL/GenBank/DDBJ whole genome shotgun (WGS) entry which is preliminary data.</text>
</comment>
<keyword evidence="2" id="KW-1185">Reference proteome</keyword>
<gene>
    <name evidence="1" type="ORF">ACFONJ_15000</name>
</gene>